<evidence type="ECO:0000313" key="1">
    <source>
        <dbReference type="EMBL" id="CAG8693434.1"/>
    </source>
</evidence>
<accession>A0ACA9P5K8</accession>
<organism evidence="1 2">
    <name type="scientific">Dentiscutata heterogama</name>
    <dbReference type="NCBI Taxonomy" id="1316150"/>
    <lineage>
        <taxon>Eukaryota</taxon>
        <taxon>Fungi</taxon>
        <taxon>Fungi incertae sedis</taxon>
        <taxon>Mucoromycota</taxon>
        <taxon>Glomeromycotina</taxon>
        <taxon>Glomeromycetes</taxon>
        <taxon>Diversisporales</taxon>
        <taxon>Gigasporaceae</taxon>
        <taxon>Dentiscutata</taxon>
    </lineage>
</organism>
<dbReference type="Proteomes" id="UP000789702">
    <property type="component" value="Unassembled WGS sequence"/>
</dbReference>
<gene>
    <name evidence="1" type="ORF">DHETER_LOCUS11374</name>
</gene>
<reference evidence="1" key="1">
    <citation type="submission" date="2021-06" db="EMBL/GenBank/DDBJ databases">
        <authorList>
            <person name="Kallberg Y."/>
            <person name="Tangrot J."/>
            <person name="Rosling A."/>
        </authorList>
    </citation>
    <scope>NUCLEOTIDE SEQUENCE</scope>
    <source>
        <strain evidence="1">IL203A</strain>
    </source>
</reference>
<comment type="caution">
    <text evidence="1">The sequence shown here is derived from an EMBL/GenBank/DDBJ whole genome shotgun (WGS) entry which is preliminary data.</text>
</comment>
<proteinExistence type="predicted"/>
<dbReference type="EMBL" id="CAJVPU010024705">
    <property type="protein sequence ID" value="CAG8693434.1"/>
    <property type="molecule type" value="Genomic_DNA"/>
</dbReference>
<name>A0ACA9P5K8_9GLOM</name>
<protein>
    <submittedName>
        <fullName evidence="1">4494_t:CDS:1</fullName>
    </submittedName>
</protein>
<feature type="non-terminal residue" evidence="1">
    <location>
        <position position="1"/>
    </location>
</feature>
<feature type="non-terminal residue" evidence="1">
    <location>
        <position position="65"/>
    </location>
</feature>
<sequence>DMASVIQPPLSVNTFIHYVDRPKGRIASMTDLQDEKVEKQKFNPYIPSDTMMDPRDSDTPDNWIP</sequence>
<keyword evidence="2" id="KW-1185">Reference proteome</keyword>
<evidence type="ECO:0000313" key="2">
    <source>
        <dbReference type="Proteomes" id="UP000789702"/>
    </source>
</evidence>